<evidence type="ECO:0000313" key="3">
    <source>
        <dbReference type="Proteomes" id="UP000528286"/>
    </source>
</evidence>
<accession>A0A7W6J6W6</accession>
<protein>
    <submittedName>
        <fullName evidence="2">GNAT superfamily N-acetyltransferase</fullName>
    </submittedName>
</protein>
<keyword evidence="3" id="KW-1185">Reference proteome</keyword>
<organism evidence="2 3">
    <name type="scientific">Gellertiella hungarica</name>
    <dbReference type="NCBI Taxonomy" id="1572859"/>
    <lineage>
        <taxon>Bacteria</taxon>
        <taxon>Pseudomonadati</taxon>
        <taxon>Pseudomonadota</taxon>
        <taxon>Alphaproteobacteria</taxon>
        <taxon>Hyphomicrobiales</taxon>
        <taxon>Rhizobiaceae</taxon>
        <taxon>Gellertiella</taxon>
    </lineage>
</organism>
<dbReference type="RefSeq" id="WP_183366297.1">
    <property type="nucleotide sequence ID" value="NZ_JACIEZ010000003.1"/>
</dbReference>
<reference evidence="2 3" key="1">
    <citation type="submission" date="2020-08" db="EMBL/GenBank/DDBJ databases">
        <title>Genomic Encyclopedia of Type Strains, Phase IV (KMG-IV): sequencing the most valuable type-strain genomes for metagenomic binning, comparative biology and taxonomic classification.</title>
        <authorList>
            <person name="Goeker M."/>
        </authorList>
    </citation>
    <scope>NUCLEOTIDE SEQUENCE [LARGE SCALE GENOMIC DNA]</scope>
    <source>
        <strain evidence="2 3">DSM 29853</strain>
    </source>
</reference>
<dbReference type="GO" id="GO:0016747">
    <property type="term" value="F:acyltransferase activity, transferring groups other than amino-acyl groups"/>
    <property type="evidence" value="ECO:0007669"/>
    <property type="project" value="InterPro"/>
</dbReference>
<dbReference type="SUPFAM" id="SSF55729">
    <property type="entry name" value="Acyl-CoA N-acyltransferases (Nat)"/>
    <property type="match status" value="1"/>
</dbReference>
<dbReference type="Gene3D" id="3.40.630.30">
    <property type="match status" value="1"/>
</dbReference>
<dbReference type="InterPro" id="IPR000182">
    <property type="entry name" value="GNAT_dom"/>
</dbReference>
<dbReference type="AlphaFoldDB" id="A0A7W6J6W6"/>
<dbReference type="Proteomes" id="UP000528286">
    <property type="component" value="Unassembled WGS sequence"/>
</dbReference>
<keyword evidence="2" id="KW-0808">Transferase</keyword>
<evidence type="ECO:0000313" key="2">
    <source>
        <dbReference type="EMBL" id="MBB4065016.1"/>
    </source>
</evidence>
<evidence type="ECO:0000259" key="1">
    <source>
        <dbReference type="PROSITE" id="PS51186"/>
    </source>
</evidence>
<dbReference type="Pfam" id="PF00583">
    <property type="entry name" value="Acetyltransf_1"/>
    <property type="match status" value="1"/>
</dbReference>
<gene>
    <name evidence="2" type="ORF">GGR23_002203</name>
</gene>
<proteinExistence type="predicted"/>
<dbReference type="InterPro" id="IPR016181">
    <property type="entry name" value="Acyl_CoA_acyltransferase"/>
</dbReference>
<sequence length="196" mass="22686">MSEQSEEEVPAEKVQVTELEMTSAPKVFLPVPVNLQTALIRAVKIPLPYYRYLYSQVGHRWMWVDRLRMPDEELEAILHDERTNVTVLYVQGAPAGFFELFRVDDEVVELSYFGLMNHALGMGIGKWFLLQALYAAWMSNPLRVKVSTNSKDHPRALQLYQRFGFSPTGTHEAEVRPLDDEEILRFARRDLSVTDR</sequence>
<dbReference type="PROSITE" id="PS51186">
    <property type="entry name" value="GNAT"/>
    <property type="match status" value="1"/>
</dbReference>
<comment type="caution">
    <text evidence="2">The sequence shown here is derived from an EMBL/GenBank/DDBJ whole genome shotgun (WGS) entry which is preliminary data.</text>
</comment>
<dbReference type="EMBL" id="JACIEZ010000003">
    <property type="protein sequence ID" value="MBB4065016.1"/>
    <property type="molecule type" value="Genomic_DNA"/>
</dbReference>
<feature type="domain" description="N-acetyltransferase" evidence="1">
    <location>
        <begin position="38"/>
        <end position="187"/>
    </location>
</feature>
<name>A0A7W6J6W6_9HYPH</name>